<proteinExistence type="predicted"/>
<keyword evidence="3" id="KW-1185">Reference proteome</keyword>
<evidence type="ECO:0000259" key="1">
    <source>
        <dbReference type="Pfam" id="PF08400"/>
    </source>
</evidence>
<accession>A0A482MHX4</accession>
<dbReference type="EMBL" id="MK608336">
    <property type="protein sequence ID" value="QBQ72942.1"/>
    <property type="molecule type" value="Genomic_DNA"/>
</dbReference>
<protein>
    <submittedName>
        <fullName evidence="2">Putative tail fiber protein</fullName>
    </submittedName>
</protein>
<sequence>MAVTISGTLKDGMQNVLPNTELEFRAKKTSAKVIVESVAHYYTSLQGTYNFPLEVGAYALYINFGSMGPQYVGDITVLVDSLNGTLENFLTIPGEDEITPEILQQVLQARLDAQVAADQAKYWSEQAAAYASAASALSRLYKTQAEAIAAIGRGEIPEGGLYTTVGVESEDLYDVWQNVGGTPTPVLDADGDQLSYPSTKAIKKVLEMVRRDPNSPDFLQLKNSKGYVAFLVAADYSIRSGSNIVISNTEIKNGIVSLAAGVINLQSYKMRYDSTLPVSLRISYKGGYYSDIVDSTGRVIGTTGDTPAPPETDDPYQIKSRNAENMAKANQITSRKVMGIASLSSQINGIIMFGQSLSTGYEGWPAISTLWNQRLNNLMLGNATRPNTRSGNSFVPVGTTQFTGLKAVVQQGSDPTHIMTASEIAALAPGASEEGESPLVGAVNYLKWLYLQHWGMLKDDDMQLVASDCGVAGRTIEQLRQNHWLRFTQCVDAHKAEADRLGKTYSVAILYFMQGEWNYTTAYGGTTDKTIYKGLMKSLKDDMISYVKSVTGQEFDPAFIIYQTGAGYTNPDDQIKIGMAQLEFANEEPGVWCAGPVYQLTDKGGHLQPNGYRAYGMYLGYTGYLACVARLDSRATQPLKYTVYGKRVVIGDFLARDFPLRFEVAYDGVTAKDYTTKGFKVVDSIGLVNLESVELVADTVLKITTSRDMVGAVSVVYAGKNDFNGNGNLTDSNPTQPMESYVYQEGTGQYPTTNIPELVNKPYSMHNWCLAHRIQAEVIQ</sequence>
<dbReference type="Pfam" id="PF08400">
    <property type="entry name" value="phage_tail_N"/>
    <property type="match status" value="1"/>
</dbReference>
<dbReference type="SUPFAM" id="SSF52266">
    <property type="entry name" value="SGNH hydrolase"/>
    <property type="match status" value="1"/>
</dbReference>
<evidence type="ECO:0000313" key="3">
    <source>
        <dbReference type="Proteomes" id="UP000308339"/>
    </source>
</evidence>
<gene>
    <name evidence="2" type="ORF">CPT_Serbin_026</name>
</gene>
<reference evidence="2 3" key="1">
    <citation type="journal article" date="2019" name="Microbiol. Resour. Announc.">
        <title>Complete Genome Sequence of Serratia marcescens Siphophage Serbin.</title>
        <authorList>
            <person name="Williams E.A."/>
            <person name="Hopson H."/>
            <person name="Rodriguez A."/>
            <person name="Kongari R."/>
            <person name="Bonasera R."/>
            <person name="Hernandez-Morales A.C."/>
            <person name="Liu M."/>
        </authorList>
    </citation>
    <scope>NUCLEOTIDE SEQUENCE [LARGE SCALE GENOMIC DNA]</scope>
</reference>
<feature type="domain" description="Lambda-like tail fibre protein N-terminal" evidence="1">
    <location>
        <begin position="1"/>
        <end position="126"/>
    </location>
</feature>
<name>A0A482MHX4_9CAUD</name>
<evidence type="ECO:0000313" key="2">
    <source>
        <dbReference type="EMBL" id="QBQ72942.1"/>
    </source>
</evidence>
<dbReference type="InterPro" id="IPR013609">
    <property type="entry name" value="Stf-like_N"/>
</dbReference>
<dbReference type="InterPro" id="IPR036514">
    <property type="entry name" value="SGNH_hydro_sf"/>
</dbReference>
<dbReference type="Gene3D" id="3.40.50.1110">
    <property type="entry name" value="SGNH hydrolase"/>
    <property type="match status" value="1"/>
</dbReference>
<organism evidence="2 3">
    <name type="scientific">Serratia phage Serbin</name>
    <dbReference type="NCBI Taxonomy" id="2562181"/>
    <lineage>
        <taxon>Viruses</taxon>
        <taxon>Duplodnaviria</taxon>
        <taxon>Heunggongvirae</taxon>
        <taxon>Uroviricota</taxon>
        <taxon>Caudoviricetes</taxon>
        <taxon>Serbinvirus</taxon>
        <taxon>Serbinvirus serbin</taxon>
    </lineage>
</organism>
<dbReference type="Proteomes" id="UP000308339">
    <property type="component" value="Segment"/>
</dbReference>